<reference evidence="3 4" key="1">
    <citation type="submission" date="2018-02" db="EMBL/GenBank/DDBJ databases">
        <title>The draft genome of Phyllobacterium sp. 1N-3.</title>
        <authorList>
            <person name="Liu L."/>
            <person name="Li L."/>
            <person name="Zhang X."/>
            <person name="Wang T."/>
            <person name="Liang L."/>
        </authorList>
    </citation>
    <scope>NUCLEOTIDE SEQUENCE [LARGE SCALE GENOMIC DNA]</scope>
    <source>
        <strain evidence="3 4">1N-3</strain>
    </source>
</reference>
<dbReference type="PRINTS" id="PR00081">
    <property type="entry name" value="GDHRDH"/>
</dbReference>
<keyword evidence="4" id="KW-1185">Reference proteome</keyword>
<dbReference type="EMBL" id="PVBR01000027">
    <property type="protein sequence ID" value="PRD40971.1"/>
    <property type="molecule type" value="Genomic_DNA"/>
</dbReference>
<name>A0A2S9IKA6_9HYPH</name>
<dbReference type="Gene3D" id="3.40.50.720">
    <property type="entry name" value="NAD(P)-binding Rossmann-like Domain"/>
    <property type="match status" value="1"/>
</dbReference>
<dbReference type="SUPFAM" id="SSF51735">
    <property type="entry name" value="NAD(P)-binding Rossmann-fold domains"/>
    <property type="match status" value="1"/>
</dbReference>
<proteinExistence type="inferred from homology"/>
<evidence type="ECO:0000256" key="2">
    <source>
        <dbReference type="ARBA" id="ARBA00023002"/>
    </source>
</evidence>
<dbReference type="CDD" id="cd05374">
    <property type="entry name" value="17beta-HSD-like_SDR_c"/>
    <property type="match status" value="1"/>
</dbReference>
<dbReference type="Proteomes" id="UP000239434">
    <property type="component" value="Unassembled WGS sequence"/>
</dbReference>
<organism evidence="3 4">
    <name type="scientific">Phyllobacterium phragmitis</name>
    <dbReference type="NCBI Taxonomy" id="2670329"/>
    <lineage>
        <taxon>Bacteria</taxon>
        <taxon>Pseudomonadati</taxon>
        <taxon>Pseudomonadota</taxon>
        <taxon>Alphaproteobacteria</taxon>
        <taxon>Hyphomicrobiales</taxon>
        <taxon>Phyllobacteriaceae</taxon>
        <taxon>Phyllobacterium</taxon>
    </lineage>
</organism>
<dbReference type="AlphaFoldDB" id="A0A2S9IKA6"/>
<dbReference type="InterPro" id="IPR036291">
    <property type="entry name" value="NAD(P)-bd_dom_sf"/>
</dbReference>
<dbReference type="NCBIfam" id="NF004649">
    <property type="entry name" value="PRK05993.1"/>
    <property type="match status" value="1"/>
</dbReference>
<evidence type="ECO:0000313" key="4">
    <source>
        <dbReference type="Proteomes" id="UP000239434"/>
    </source>
</evidence>
<dbReference type="InterPro" id="IPR002347">
    <property type="entry name" value="SDR_fam"/>
</dbReference>
<dbReference type="InterPro" id="IPR051911">
    <property type="entry name" value="SDR_oxidoreductase"/>
</dbReference>
<dbReference type="GO" id="GO:0016491">
    <property type="term" value="F:oxidoreductase activity"/>
    <property type="evidence" value="ECO:0007669"/>
    <property type="project" value="UniProtKB-KW"/>
</dbReference>
<evidence type="ECO:0000313" key="3">
    <source>
        <dbReference type="EMBL" id="PRD40971.1"/>
    </source>
</evidence>
<dbReference type="PANTHER" id="PTHR43976:SF16">
    <property type="entry name" value="SHORT-CHAIN DEHYDROGENASE_REDUCTASE FAMILY PROTEIN"/>
    <property type="match status" value="1"/>
</dbReference>
<protein>
    <submittedName>
        <fullName evidence="3">Short-chain dehydrogenase</fullName>
    </submittedName>
</protein>
<comment type="similarity">
    <text evidence="1">Belongs to the short-chain dehydrogenases/reductases (SDR) family.</text>
</comment>
<dbReference type="PANTHER" id="PTHR43976">
    <property type="entry name" value="SHORT CHAIN DEHYDROGENASE"/>
    <property type="match status" value="1"/>
</dbReference>
<gene>
    <name evidence="3" type="ORF">C5748_24245</name>
</gene>
<keyword evidence="2" id="KW-0560">Oxidoreductase</keyword>
<dbReference type="Pfam" id="PF00106">
    <property type="entry name" value="adh_short"/>
    <property type="match status" value="1"/>
</dbReference>
<sequence length="311" mass="34685">MRRLQRVLRYGKPAIAPSTRDAREGPVHQTISTPEAIPRTIIVTGCSSGIGAFCARALKEAGWRVFATARKPEDLETLRRDGLEAYYLDYREPESIEALVEAVLTETGGRLDALYNNGAYAQPGAVEDLPVDALREQFEANFFGWHDLTRRIIPVMRGQGHGRIVHCSSILGLVPMKWRGAYVASKFALEGLTLVERMELEGSGVHVSLIEPGPIESRFTYNAAQWVEKNIDTANSVHHADYERQLAKLKSGGTKSKSKLGPEAVYAVLRDALENPRPRPHYLVTRPAKFGALARRLMPARMFYRMLADQS</sequence>
<comment type="caution">
    <text evidence="3">The sequence shown here is derived from an EMBL/GenBank/DDBJ whole genome shotgun (WGS) entry which is preliminary data.</text>
</comment>
<accession>A0A2S9IKA6</accession>
<evidence type="ECO:0000256" key="1">
    <source>
        <dbReference type="ARBA" id="ARBA00006484"/>
    </source>
</evidence>